<feature type="compositionally biased region" description="Polar residues" evidence="1">
    <location>
        <begin position="288"/>
        <end position="300"/>
    </location>
</feature>
<keyword evidence="2" id="KW-0378">Hydrolase</keyword>
<dbReference type="OrthoDB" id="8564128at2"/>
<comment type="caution">
    <text evidence="2">The sequence shown here is derived from an EMBL/GenBank/DDBJ whole genome shotgun (WGS) entry which is preliminary data.</text>
</comment>
<evidence type="ECO:0000313" key="3">
    <source>
        <dbReference type="Proteomes" id="UP000281118"/>
    </source>
</evidence>
<dbReference type="InterPro" id="IPR029058">
    <property type="entry name" value="AB_hydrolase_fold"/>
</dbReference>
<reference evidence="2 3" key="1">
    <citation type="submission" date="2018-12" db="EMBL/GenBank/DDBJ databases">
        <title>The genome sequences of Variovorax guangxiensis DSM 27352.</title>
        <authorList>
            <person name="Gao J."/>
            <person name="Sun J."/>
        </authorList>
    </citation>
    <scope>NUCLEOTIDE SEQUENCE [LARGE SCALE GENOMIC DNA]</scope>
    <source>
        <strain evidence="2 3">DSM 27352</strain>
    </source>
</reference>
<accession>A0A3S0Z2U8</accession>
<dbReference type="EMBL" id="RXFT01000003">
    <property type="protein sequence ID" value="RUR67508.1"/>
    <property type="molecule type" value="Genomic_DNA"/>
</dbReference>
<evidence type="ECO:0000313" key="2">
    <source>
        <dbReference type="EMBL" id="RUR67508.1"/>
    </source>
</evidence>
<dbReference type="GO" id="GO:0016787">
    <property type="term" value="F:hydrolase activity"/>
    <property type="evidence" value="ECO:0007669"/>
    <property type="project" value="UniProtKB-KW"/>
</dbReference>
<organism evidence="2 3">
    <name type="scientific">Variovorax guangxiensis</name>
    <dbReference type="NCBI Taxonomy" id="1775474"/>
    <lineage>
        <taxon>Bacteria</taxon>
        <taxon>Pseudomonadati</taxon>
        <taxon>Pseudomonadota</taxon>
        <taxon>Betaproteobacteria</taxon>
        <taxon>Burkholderiales</taxon>
        <taxon>Comamonadaceae</taxon>
        <taxon>Variovorax</taxon>
    </lineage>
</organism>
<protein>
    <submittedName>
        <fullName evidence="2">Dienelactone hydrolase</fullName>
    </submittedName>
</protein>
<name>A0A3S0Z2U8_9BURK</name>
<evidence type="ECO:0000256" key="1">
    <source>
        <dbReference type="SAM" id="MobiDB-lite"/>
    </source>
</evidence>
<dbReference type="Gene3D" id="3.40.50.1820">
    <property type="entry name" value="alpha/beta hydrolase"/>
    <property type="match status" value="1"/>
</dbReference>
<dbReference type="AlphaFoldDB" id="A0A3S0Z2U8"/>
<gene>
    <name evidence="2" type="ORF">EJP67_10625</name>
</gene>
<dbReference type="Proteomes" id="UP000281118">
    <property type="component" value="Unassembled WGS sequence"/>
</dbReference>
<proteinExistence type="predicted"/>
<dbReference type="SUPFAM" id="SSF53474">
    <property type="entry name" value="alpha/beta-Hydrolases"/>
    <property type="match status" value="1"/>
</dbReference>
<sequence length="321" mass="34649">MWGACHQAAAALNEDQLDVPVKISNAYGKPIEHAIKVTVFWDDRNPTPAPILILNHGRSADAVERANMGRARYSVASRYFVAQGFIVAVPTRIGYGVTGGEDIEDSGACNVKRYEPAYEAAAIETMTVLEAVRARPDADRTRSVLVGQSFGGTVAITSAAKSPEGVIATINFAGGGGGDPKNRPQRPCAPQLLERMFAQYGKTTHIPTLWIYTENDEYFGPTYPREWFSAFKDAGGNGEFVQFPPQGEGGGHGLFTKYPRIWQPKVQEFLHRVGLVASASGPKPQSAGVLSTSSTGTTERTPQELDLHQADSNKADAPIKK</sequence>
<feature type="region of interest" description="Disordered" evidence="1">
    <location>
        <begin position="279"/>
        <end position="321"/>
    </location>
</feature>
<feature type="compositionally biased region" description="Basic and acidic residues" evidence="1">
    <location>
        <begin position="301"/>
        <end position="321"/>
    </location>
</feature>